<proteinExistence type="predicted"/>
<dbReference type="eggNOG" id="ENOG5032YPB">
    <property type="taxonomic scope" value="Bacteria"/>
</dbReference>
<dbReference type="GO" id="GO:0006508">
    <property type="term" value="P:proteolysis"/>
    <property type="evidence" value="ECO:0007669"/>
    <property type="project" value="UniProtKB-KW"/>
</dbReference>
<evidence type="ECO:0000313" key="2">
    <source>
        <dbReference type="EMBL" id="ADE40735.1"/>
    </source>
</evidence>
<dbReference type="KEGG" id="apb:SAR116_2492"/>
<gene>
    <name evidence="2" type="ordered locus">SAR116_2492</name>
</gene>
<keyword evidence="3" id="KW-1185">Reference proteome</keyword>
<dbReference type="HOGENOM" id="CLU_2552103_0_0_5"/>
<name>D5BQL7_PUNMI</name>
<keyword evidence="1" id="KW-0472">Membrane</keyword>
<protein>
    <submittedName>
        <fullName evidence="2">Metal-dependent membrane protease</fullName>
    </submittedName>
</protein>
<organism evidence="2 3">
    <name type="scientific">Puniceispirillum marinum (strain IMCC1322)</name>
    <dbReference type="NCBI Taxonomy" id="488538"/>
    <lineage>
        <taxon>Bacteria</taxon>
        <taxon>Pseudomonadati</taxon>
        <taxon>Pseudomonadota</taxon>
        <taxon>Alphaproteobacteria</taxon>
        <taxon>Candidatus Puniceispirillales</taxon>
        <taxon>Candidatus Puniceispirillaceae</taxon>
        <taxon>Candidatus Puniceispirillum</taxon>
    </lineage>
</organism>
<dbReference type="EMBL" id="CP001751">
    <property type="protein sequence ID" value="ADE40735.1"/>
    <property type="molecule type" value="Genomic_DNA"/>
</dbReference>
<feature type="transmembrane region" description="Helical" evidence="1">
    <location>
        <begin position="9"/>
        <end position="27"/>
    </location>
</feature>
<keyword evidence="1" id="KW-1133">Transmembrane helix</keyword>
<dbReference type="GO" id="GO:0008233">
    <property type="term" value="F:peptidase activity"/>
    <property type="evidence" value="ECO:0007669"/>
    <property type="project" value="UniProtKB-KW"/>
</dbReference>
<evidence type="ECO:0000313" key="3">
    <source>
        <dbReference type="Proteomes" id="UP000007460"/>
    </source>
</evidence>
<keyword evidence="2" id="KW-0645">Protease</keyword>
<feature type="transmembrane region" description="Helical" evidence="1">
    <location>
        <begin position="58"/>
        <end position="76"/>
    </location>
</feature>
<evidence type="ECO:0000256" key="1">
    <source>
        <dbReference type="SAM" id="Phobius"/>
    </source>
</evidence>
<reference evidence="2 3" key="1">
    <citation type="journal article" date="2010" name="J. Bacteriol.">
        <title>Complete genome sequence of "Candidatus Puniceispirillum marinum" IMCC1322, a representative of the SAR116 clade in the Alphaproteobacteria.</title>
        <authorList>
            <person name="Oh H.M."/>
            <person name="Kwon K.K."/>
            <person name="Kang I."/>
            <person name="Kang S.G."/>
            <person name="Lee J.H."/>
            <person name="Kim S.J."/>
            <person name="Cho J.C."/>
        </authorList>
    </citation>
    <scope>NUCLEOTIDE SEQUENCE [LARGE SCALE GENOMIC DNA]</scope>
    <source>
        <strain evidence="2 3">IMCC1322</strain>
    </source>
</reference>
<dbReference type="Proteomes" id="UP000007460">
    <property type="component" value="Chromosome"/>
</dbReference>
<keyword evidence="2" id="KW-0378">Hydrolase</keyword>
<dbReference type="OrthoDB" id="6401329at2"/>
<dbReference type="STRING" id="488538.SAR116_2492"/>
<feature type="transmembrane region" description="Helical" evidence="1">
    <location>
        <begin position="33"/>
        <end position="51"/>
    </location>
</feature>
<accession>D5BQL7</accession>
<dbReference type="RefSeq" id="WP_013047361.1">
    <property type="nucleotide sequence ID" value="NC_014010.1"/>
</dbReference>
<keyword evidence="1" id="KW-0812">Transmembrane</keyword>
<dbReference type="AlphaFoldDB" id="D5BQL7"/>
<sequence>MISEKAEKYLKQFALLLGIVSAIAVIFDWYPYTMFIAFPFCLIWIYCAWLHTEPQLKWINIIFALLYAYGIIRYYWF</sequence>